<proteinExistence type="predicted"/>
<dbReference type="EMBL" id="CADEPI010000314">
    <property type="protein sequence ID" value="CAB3383558.1"/>
    <property type="molecule type" value="Genomic_DNA"/>
</dbReference>
<accession>A0A8S1DTB8</accession>
<gene>
    <name evidence="3" type="ORF">CLODIP_2_CD03913</name>
</gene>
<name>A0A8S1DTB8_9INSE</name>
<dbReference type="AlphaFoldDB" id="A0A8S1DTB8"/>
<keyword evidence="2" id="KW-0732">Signal</keyword>
<keyword evidence="4" id="KW-1185">Reference proteome</keyword>
<evidence type="ECO:0000256" key="2">
    <source>
        <dbReference type="SAM" id="SignalP"/>
    </source>
</evidence>
<feature type="chain" id="PRO_5035821037" description="Lipid-binding serum glycoprotein N-terminal domain-containing protein" evidence="2">
    <location>
        <begin position="18"/>
        <end position="274"/>
    </location>
</feature>
<feature type="region of interest" description="Disordered" evidence="1">
    <location>
        <begin position="194"/>
        <end position="222"/>
    </location>
</feature>
<evidence type="ECO:0008006" key="5">
    <source>
        <dbReference type="Google" id="ProtNLM"/>
    </source>
</evidence>
<sequence>MSTRLALVFFLLFVAKAENELPADADDTNYQDLQEDRVRRPGYPTCAARLAPALKNMRRKMDEPTGKIIDLKGLTLHQSIQGAPLDMYITDMKVKGLGQHYLQRCSFARSNHSLMTNLVFNEIMARGTVRLRDTSPLGVLTWLVDNVKCDITLRMRAAPLEVAVSGDAYRRGVGPQVQPTSRMSSRFLPEANERTEFKGCDEPLSHRRRSDDGAEDSAEARTRQYLRTPAIVRQMETGFMRGIRQIMGMYMERQLRTTMTDTLMAYMGYTVSYG</sequence>
<evidence type="ECO:0000256" key="1">
    <source>
        <dbReference type="SAM" id="MobiDB-lite"/>
    </source>
</evidence>
<reference evidence="3 4" key="1">
    <citation type="submission" date="2020-04" db="EMBL/GenBank/DDBJ databases">
        <authorList>
            <person name="Alioto T."/>
            <person name="Alioto T."/>
            <person name="Gomez Garrido J."/>
        </authorList>
    </citation>
    <scope>NUCLEOTIDE SEQUENCE [LARGE SCALE GENOMIC DNA]</scope>
</reference>
<dbReference type="OrthoDB" id="6610013at2759"/>
<dbReference type="Proteomes" id="UP000494165">
    <property type="component" value="Unassembled WGS sequence"/>
</dbReference>
<protein>
    <recommendedName>
        <fullName evidence="5">Lipid-binding serum glycoprotein N-terminal domain-containing protein</fullName>
    </recommendedName>
</protein>
<comment type="caution">
    <text evidence="3">The sequence shown here is derived from an EMBL/GenBank/DDBJ whole genome shotgun (WGS) entry which is preliminary data.</text>
</comment>
<feature type="signal peptide" evidence="2">
    <location>
        <begin position="1"/>
        <end position="17"/>
    </location>
</feature>
<organism evidence="3 4">
    <name type="scientific">Cloeon dipterum</name>
    <dbReference type="NCBI Taxonomy" id="197152"/>
    <lineage>
        <taxon>Eukaryota</taxon>
        <taxon>Metazoa</taxon>
        <taxon>Ecdysozoa</taxon>
        <taxon>Arthropoda</taxon>
        <taxon>Hexapoda</taxon>
        <taxon>Insecta</taxon>
        <taxon>Pterygota</taxon>
        <taxon>Palaeoptera</taxon>
        <taxon>Ephemeroptera</taxon>
        <taxon>Pisciforma</taxon>
        <taxon>Baetidae</taxon>
        <taxon>Cloeon</taxon>
    </lineage>
</organism>
<evidence type="ECO:0000313" key="4">
    <source>
        <dbReference type="Proteomes" id="UP000494165"/>
    </source>
</evidence>
<evidence type="ECO:0000313" key="3">
    <source>
        <dbReference type="EMBL" id="CAB3383558.1"/>
    </source>
</evidence>